<feature type="transmembrane region" description="Helical" evidence="1">
    <location>
        <begin position="83"/>
        <end position="101"/>
    </location>
</feature>
<gene>
    <name evidence="3" type="ORF">AWW67_03970</name>
</gene>
<dbReference type="AlphaFoldDB" id="A0A150Y024"/>
<dbReference type="InterPro" id="IPR010559">
    <property type="entry name" value="Sig_transdc_His_kin_internal"/>
</dbReference>
<feature type="transmembrane region" description="Helical" evidence="1">
    <location>
        <begin position="139"/>
        <end position="162"/>
    </location>
</feature>
<feature type="transmembrane region" description="Helical" evidence="1">
    <location>
        <begin position="294"/>
        <end position="311"/>
    </location>
</feature>
<feature type="transmembrane region" description="Helical" evidence="1">
    <location>
        <begin position="226"/>
        <end position="244"/>
    </location>
</feature>
<reference evidence="3 4" key="1">
    <citation type="submission" date="2016-01" db="EMBL/GenBank/DDBJ databases">
        <title>Genome sequencing of Roseivirga seohaensis SW-152.</title>
        <authorList>
            <person name="Selvaratnam C."/>
            <person name="Thevarajoo S."/>
            <person name="Goh K.M."/>
            <person name="Ee R."/>
            <person name="Chan K.-G."/>
            <person name="Chong C.S."/>
        </authorList>
    </citation>
    <scope>NUCLEOTIDE SEQUENCE [LARGE SCALE GENOMIC DNA]</scope>
    <source>
        <strain evidence="3 4">SW-152</strain>
    </source>
</reference>
<dbReference type="SUPFAM" id="SSF55874">
    <property type="entry name" value="ATPase domain of HSP90 chaperone/DNA topoisomerase II/histidine kinase"/>
    <property type="match status" value="1"/>
</dbReference>
<feature type="transmembrane region" description="Helical" evidence="1">
    <location>
        <begin position="186"/>
        <end position="206"/>
    </location>
</feature>
<dbReference type="PANTHER" id="PTHR34220">
    <property type="entry name" value="SENSOR HISTIDINE KINASE YPDA"/>
    <property type="match status" value="1"/>
</dbReference>
<dbReference type="InterPro" id="IPR036890">
    <property type="entry name" value="HATPase_C_sf"/>
</dbReference>
<evidence type="ECO:0000313" key="4">
    <source>
        <dbReference type="Proteomes" id="UP000075663"/>
    </source>
</evidence>
<sequence>MEKREIRLCKIEKWMAISVIAVILLFMATIAASEFYEYNRTWRFGLYQVSRVFFVATLFFYLRKLLESGYLTTLTSWRFYFKVFILLILGASITALLSYYSSTQFYDHVLSGLERKESSFIPFMFDSTRFSFDQEDASLVHFIGHAYFFFQGLCLIVIYFFLRRIYVMPSASAQLKRYLTPFKSELRAIVVFWFTITLLYVFSNLIRMQLSGIPYSFSSYFYTIPFLQAIILMVCSAINVLWLYASKDLRTLIQRIPLVVLLATILSFLLTLLATSYTSFGSDLQNIGFTVDQLFIILILSQVFSIVYFVFRRKAITRSGQLILDVEHSKSELSLLKSQINPHFLFNSLNTVYGLALNEESPKTAHAVQRLSEMMRFMLHENHAEKIPLQKEIDYLRNYIELQTLRISQKDHFQLEVDVAEGCQGEITPMVLIPFVENAFKHGVSFQKPSWVKIKLTCNAEEVHLNVQNSVHKHAEDPEKSKSGIGLENVRKRLGILYPEKHLFQIYETEDSFEANIKITLI</sequence>
<evidence type="ECO:0000259" key="2">
    <source>
        <dbReference type="Pfam" id="PF06580"/>
    </source>
</evidence>
<feature type="transmembrane region" description="Helical" evidence="1">
    <location>
        <begin position="12"/>
        <end position="32"/>
    </location>
</feature>
<dbReference type="EMBL" id="LRPB01000023">
    <property type="protein sequence ID" value="KYG84276.1"/>
    <property type="molecule type" value="Genomic_DNA"/>
</dbReference>
<feature type="domain" description="Signal transduction histidine kinase internal region" evidence="2">
    <location>
        <begin position="332"/>
        <end position="409"/>
    </location>
</feature>
<dbReference type="Gene3D" id="3.30.565.10">
    <property type="entry name" value="Histidine kinase-like ATPase, C-terminal domain"/>
    <property type="match status" value="1"/>
</dbReference>
<comment type="caution">
    <text evidence="3">The sequence shown here is derived from an EMBL/GenBank/DDBJ whole genome shotgun (WGS) entry which is preliminary data.</text>
</comment>
<evidence type="ECO:0000313" key="3">
    <source>
        <dbReference type="EMBL" id="KYG84276.1"/>
    </source>
</evidence>
<organism evidence="3 4">
    <name type="scientific">Roseivirga seohaensis</name>
    <dbReference type="NCBI Taxonomy" id="1914963"/>
    <lineage>
        <taxon>Bacteria</taxon>
        <taxon>Pseudomonadati</taxon>
        <taxon>Bacteroidota</taxon>
        <taxon>Cytophagia</taxon>
        <taxon>Cytophagales</taxon>
        <taxon>Roseivirgaceae</taxon>
        <taxon>Roseivirga</taxon>
    </lineage>
</organism>
<dbReference type="PANTHER" id="PTHR34220:SF7">
    <property type="entry name" value="SENSOR HISTIDINE KINASE YPDA"/>
    <property type="match status" value="1"/>
</dbReference>
<keyword evidence="1" id="KW-1133">Transmembrane helix</keyword>
<dbReference type="GO" id="GO:0000155">
    <property type="term" value="F:phosphorelay sensor kinase activity"/>
    <property type="evidence" value="ECO:0007669"/>
    <property type="project" value="InterPro"/>
</dbReference>
<accession>A0A150Y024</accession>
<dbReference type="GO" id="GO:0016020">
    <property type="term" value="C:membrane"/>
    <property type="evidence" value="ECO:0007669"/>
    <property type="project" value="InterPro"/>
</dbReference>
<keyword evidence="1" id="KW-0812">Transmembrane</keyword>
<feature type="transmembrane region" description="Helical" evidence="1">
    <location>
        <begin position="256"/>
        <end position="274"/>
    </location>
</feature>
<dbReference type="Proteomes" id="UP000075663">
    <property type="component" value="Unassembled WGS sequence"/>
</dbReference>
<evidence type="ECO:0000256" key="1">
    <source>
        <dbReference type="SAM" id="Phobius"/>
    </source>
</evidence>
<keyword evidence="1" id="KW-0472">Membrane</keyword>
<name>A0A150Y024_9BACT</name>
<feature type="transmembrane region" description="Helical" evidence="1">
    <location>
        <begin position="44"/>
        <end position="62"/>
    </location>
</feature>
<proteinExistence type="predicted"/>
<dbReference type="Pfam" id="PF06580">
    <property type="entry name" value="His_kinase"/>
    <property type="match status" value="1"/>
</dbReference>
<protein>
    <recommendedName>
        <fullName evidence="2">Signal transduction histidine kinase internal region domain-containing protein</fullName>
    </recommendedName>
</protein>
<dbReference type="STRING" id="1914963.AWW67_03970"/>
<dbReference type="InterPro" id="IPR050640">
    <property type="entry name" value="Bact_2-comp_sensor_kinase"/>
</dbReference>